<dbReference type="STRING" id="301.SAMN05216280_105816"/>
<evidence type="ECO:0000313" key="6">
    <source>
        <dbReference type="EMBL" id="VDN66144.1"/>
    </source>
</evidence>
<reference evidence="3 9" key="2">
    <citation type="submission" date="2018-10" db="EMBL/GenBank/DDBJ databases">
        <title>Transmission dynamics of multidrug resistant bacteria on intensive care unit surfaces.</title>
        <authorList>
            <person name="D'Souza A.W."/>
            <person name="Potter R.F."/>
            <person name="Wallace M."/>
            <person name="Shupe A."/>
            <person name="Patel S."/>
            <person name="Sun S."/>
            <person name="Gul D."/>
            <person name="Kwon J.H."/>
            <person name="Andleeb S."/>
            <person name="Burnham C.-A.D."/>
            <person name="Dantas G."/>
        </authorList>
    </citation>
    <scope>NUCLEOTIDE SEQUENCE [LARGE SCALE GENOMIC DNA]</scope>
    <source>
        <strain evidence="3 9">PO_271</strain>
    </source>
</reference>
<sequence>MSNKSNVATGAALALVAASLFSTLPVQAAQETKAAEVKCFGINGCKGQNDCMTAKNDCKGQGECKGQGFKLMTQTKCDEAGGKTSE</sequence>
<evidence type="ECO:0000313" key="4">
    <source>
        <dbReference type="EMBL" id="SUD53427.1"/>
    </source>
</evidence>
<evidence type="ECO:0000313" key="8">
    <source>
        <dbReference type="Proteomes" id="UP000255303"/>
    </source>
</evidence>
<protein>
    <submittedName>
        <fullName evidence="4">Membrane protein</fullName>
    </submittedName>
</protein>
<dbReference type="AlphaFoldDB" id="A0A061D1M2"/>
<gene>
    <name evidence="3" type="ORF">EGJ44_11865</name>
    <name evidence="2" type="ORF">N7671_14505</name>
    <name evidence="4" type="ORF">NCTC10692_03949</name>
    <name evidence="5" type="ORF">NCTC10860_02531</name>
    <name evidence="6" type="ORF">POT9AD_5169</name>
</gene>
<dbReference type="Proteomes" id="UP000254084">
    <property type="component" value="Unassembled WGS sequence"/>
</dbReference>
<dbReference type="EMBL" id="JAOEET010000038">
    <property type="protein sequence ID" value="MDH0568415.1"/>
    <property type="molecule type" value="Genomic_DNA"/>
</dbReference>
<reference evidence="6" key="3">
    <citation type="submission" date="2018-11" db="EMBL/GenBank/DDBJ databases">
        <authorList>
            <consortium name="Genoscope - CEA"/>
            <person name="William W."/>
        </authorList>
    </citation>
    <scope>NUCLEOTIDE SEQUENCE [LARGE SCALE GENOMIC DNA]</scope>
    <source>
        <strain evidence="6">T9AD</strain>
    </source>
</reference>
<dbReference type="EMBL" id="RHRS01000026">
    <property type="protein sequence ID" value="RRW35699.1"/>
    <property type="molecule type" value="Genomic_DNA"/>
</dbReference>
<feature type="signal peptide" evidence="1">
    <location>
        <begin position="1"/>
        <end position="28"/>
    </location>
</feature>
<accession>A0A379JXT1</accession>
<reference evidence="7 8" key="1">
    <citation type="submission" date="2018-06" db="EMBL/GenBank/DDBJ databases">
        <authorList>
            <consortium name="Pathogen Informatics"/>
            <person name="Doyle S."/>
        </authorList>
    </citation>
    <scope>NUCLEOTIDE SEQUENCE [LARGE SCALE GENOMIC DNA]</scope>
    <source>
        <strain evidence="4 8">NCTC10692</strain>
        <strain evidence="5 7">NCTC10860</strain>
    </source>
</reference>
<dbReference type="OrthoDB" id="5616300at2"/>
<dbReference type="EMBL" id="UGUW01000004">
    <property type="protein sequence ID" value="SUD60202.1"/>
    <property type="molecule type" value="Genomic_DNA"/>
</dbReference>
<dbReference type="EMBL" id="LR130779">
    <property type="protein sequence ID" value="VDN66144.1"/>
    <property type="molecule type" value="Genomic_DNA"/>
</dbReference>
<accession>A0A061D1M2</accession>
<organism evidence="4 8">
    <name type="scientific">Ectopseudomonas oleovorans</name>
    <name type="common">Pseudomonas oleovorans</name>
    <dbReference type="NCBI Taxonomy" id="301"/>
    <lineage>
        <taxon>Bacteria</taxon>
        <taxon>Pseudomonadati</taxon>
        <taxon>Pseudomonadota</taxon>
        <taxon>Gammaproteobacteria</taxon>
        <taxon>Pseudomonadales</taxon>
        <taxon>Pseudomonadaceae</taxon>
        <taxon>Ectopseudomonas</taxon>
    </lineage>
</organism>
<evidence type="ECO:0000313" key="7">
    <source>
        <dbReference type="Proteomes" id="UP000254084"/>
    </source>
</evidence>
<dbReference type="RefSeq" id="WP_003460126.1">
    <property type="nucleotide sequence ID" value="NZ_CAURUH010000072.1"/>
</dbReference>
<evidence type="ECO:0000256" key="1">
    <source>
        <dbReference type="SAM" id="SignalP"/>
    </source>
</evidence>
<evidence type="ECO:0000313" key="3">
    <source>
        <dbReference type="EMBL" id="RRW35699.1"/>
    </source>
</evidence>
<proteinExistence type="predicted"/>
<keyword evidence="1" id="KW-0732">Signal</keyword>
<evidence type="ECO:0000313" key="2">
    <source>
        <dbReference type="EMBL" id="MDH0568415.1"/>
    </source>
</evidence>
<dbReference type="Proteomes" id="UP000272833">
    <property type="component" value="Unassembled WGS sequence"/>
</dbReference>
<reference evidence="2" key="4">
    <citation type="submission" date="2022-09" db="EMBL/GenBank/DDBJ databases">
        <title>Intensive care unit water sources are persistently colonized with multi-drug resistant bacteria and are the site of extensive horizontal gene transfer of antibiotic resistance genes.</title>
        <authorList>
            <person name="Diorio-Toth L."/>
        </authorList>
    </citation>
    <scope>NUCLEOTIDE SEQUENCE</scope>
    <source>
        <strain evidence="2">GD04000</strain>
    </source>
</reference>
<feature type="chain" id="PRO_5013439680" evidence="1">
    <location>
        <begin position="29"/>
        <end position="86"/>
    </location>
</feature>
<evidence type="ECO:0000313" key="9">
    <source>
        <dbReference type="Proteomes" id="UP000272833"/>
    </source>
</evidence>
<dbReference type="EMBL" id="UGUV01000002">
    <property type="protein sequence ID" value="SUD53427.1"/>
    <property type="molecule type" value="Genomic_DNA"/>
</dbReference>
<dbReference type="GeneID" id="300081656"/>
<dbReference type="Proteomes" id="UP001159292">
    <property type="component" value="Unassembled WGS sequence"/>
</dbReference>
<dbReference type="Proteomes" id="UP000255303">
    <property type="component" value="Unassembled WGS sequence"/>
</dbReference>
<name>A0A061D1M2_ECTOL</name>
<evidence type="ECO:0000313" key="5">
    <source>
        <dbReference type="EMBL" id="SUD60202.1"/>
    </source>
</evidence>